<evidence type="ECO:0000256" key="2">
    <source>
        <dbReference type="ARBA" id="ARBA00022528"/>
    </source>
</evidence>
<reference evidence="8" key="1">
    <citation type="journal article" date="2005" name="Mol. Biol. Evol.">
        <title>New insights into the nature and phylogeny of prasinophyte antenna proteins: Ostreococcus tauri, a case study.</title>
        <authorList>
            <person name="Six C."/>
            <person name="Worden A.Z."/>
            <person name="Rodriguez F."/>
            <person name="Moreau H."/>
            <person name="Partensky F."/>
        </authorList>
    </citation>
    <scope>NUCLEOTIDE SEQUENCE</scope>
</reference>
<feature type="binding site" evidence="6">
    <location>
        <position position="74"/>
    </location>
    <ligand>
        <name>chlorophyll a</name>
        <dbReference type="ChEBI" id="CHEBI:58416"/>
        <label>1</label>
    </ligand>
</feature>
<feature type="binding site" evidence="6">
    <location>
        <position position="71"/>
    </location>
    <ligand>
        <name>chlorophyll a</name>
        <dbReference type="ChEBI" id="CHEBI:58416"/>
        <label>1</label>
    </ligand>
</feature>
<dbReference type="GO" id="GO:0016168">
    <property type="term" value="F:chlorophyll binding"/>
    <property type="evidence" value="ECO:0007669"/>
    <property type="project" value="UniProtKB-KW"/>
</dbReference>
<proteinExistence type="inferred from homology"/>
<evidence type="ECO:0000256" key="5">
    <source>
        <dbReference type="ARBA" id="ARBA00022991"/>
    </source>
</evidence>
<feature type="binding site" evidence="6">
    <location>
        <position position="186"/>
    </location>
    <ligand>
        <name>chlorophyll a</name>
        <dbReference type="ChEBI" id="CHEBI:58416"/>
        <label>1</label>
    </ligand>
</feature>
<dbReference type="AlphaFoldDB" id="Q3B9U1"/>
<evidence type="ECO:0000313" key="8">
    <source>
        <dbReference type="EMBL" id="AAY27550.1"/>
    </source>
</evidence>
<keyword evidence="4 7" id="KW-0934">Plastid</keyword>
<feature type="binding site" evidence="6">
    <location>
        <position position="198"/>
    </location>
    <ligand>
        <name>chlorophyll a</name>
        <dbReference type="ChEBI" id="CHEBI:58416"/>
        <label>1</label>
    </ligand>
</feature>
<dbReference type="InterPro" id="IPR022796">
    <property type="entry name" value="Chloroa_b-bind"/>
</dbReference>
<dbReference type="Pfam" id="PF00504">
    <property type="entry name" value="Chloroa_b-bind"/>
    <property type="match status" value="1"/>
</dbReference>
<keyword evidence="2 7" id="KW-0150">Chloroplast</keyword>
<comment type="similarity">
    <text evidence="7">Belongs to the light-harvesting chlorophyll a/b-binding (LHC) protein family.</text>
</comment>
<dbReference type="SUPFAM" id="SSF103511">
    <property type="entry name" value="Chlorophyll a-b binding protein"/>
    <property type="match status" value="1"/>
</dbReference>
<keyword evidence="7" id="KW-0793">Thylakoid</keyword>
<keyword evidence="5 7" id="KW-0157">Chromophore</keyword>
<keyword evidence="1 6" id="KW-0148">Chlorophyll</keyword>
<evidence type="ECO:0000256" key="1">
    <source>
        <dbReference type="ARBA" id="ARBA00022494"/>
    </source>
</evidence>
<evidence type="ECO:0000256" key="7">
    <source>
        <dbReference type="RuleBase" id="RU363080"/>
    </source>
</evidence>
<evidence type="ECO:0000256" key="6">
    <source>
        <dbReference type="PIRSR" id="PIRSR601344-1"/>
    </source>
</evidence>
<keyword evidence="3 7" id="KW-0602">Photosynthesis</keyword>
<dbReference type="InterPro" id="IPR001344">
    <property type="entry name" value="Chloro_AB-bd_pln"/>
</dbReference>
<feature type="binding site" evidence="6">
    <location>
        <position position="180"/>
    </location>
    <ligand>
        <name>chlorophyll a</name>
        <dbReference type="ChEBI" id="CHEBI:58416"/>
        <label>1</label>
    </ligand>
</feature>
<keyword evidence="7" id="KW-0603">Photosystem I</keyword>
<protein>
    <recommendedName>
        <fullName evidence="7">Chlorophyll a-b binding protein, chloroplastic</fullName>
    </recommendedName>
</protein>
<comment type="subcellular location">
    <subcellularLocation>
        <location evidence="7">Plastid</location>
        <location evidence="7">Chloroplast thylakoid membrane</location>
    </subcellularLocation>
</comment>
<feature type="binding site" evidence="6">
    <location>
        <position position="184"/>
    </location>
    <ligand>
        <name>chlorophyll a</name>
        <dbReference type="ChEBI" id="CHEBI:58416"/>
        <label>1</label>
    </ligand>
</feature>
<accession>Q3B9U1</accession>
<dbReference type="GO" id="GO:0009535">
    <property type="term" value="C:chloroplast thylakoid membrane"/>
    <property type="evidence" value="ECO:0007669"/>
    <property type="project" value="UniProtKB-SubCell"/>
</dbReference>
<evidence type="ECO:0000256" key="4">
    <source>
        <dbReference type="ARBA" id="ARBA00022640"/>
    </source>
</evidence>
<comment type="function">
    <text evidence="7">The light-harvesting complex (LHC) functions as a light receptor, it captures and delivers excitation energy to photosystems with which it is closely associated.</text>
</comment>
<feature type="binding site" description="axial binding residue" evidence="6">
    <location>
        <position position="76"/>
    </location>
    <ligand>
        <name>chlorophyll b</name>
        <dbReference type="ChEBI" id="CHEBI:61721"/>
        <label>1</label>
    </ligand>
    <ligandPart>
        <name>Mg</name>
        <dbReference type="ChEBI" id="CHEBI:25107"/>
    </ligandPart>
</feature>
<sequence length="250" mass="26319">MPMLVTMMAAKPQVRASGADVFQKGKNYANIQEATAAGLIGASAPFPEGLDILGFCNGVDGATLQRYREAEVAHSRVCMLATVGFLVGEQVEGSSFLFDAQVTGPAVNHFQQVPLPFWFAIGSVIAIAESARVQAGWQDPGQSDKLFLLKDGYTPGDLSFDPLGLGNGKSAEELDALRPKELNNGRLAMIAISGMVAQELVDGLNILPADIALELGNGDLQKMEQACAGKVDEAACAKAFEASLEAASRM</sequence>
<name>Q3B9U1_OSTTA</name>
<dbReference type="EMBL" id="AY954739">
    <property type="protein sequence ID" value="AAY27550.1"/>
    <property type="molecule type" value="Genomic_DNA"/>
</dbReference>
<dbReference type="GO" id="GO:0009522">
    <property type="term" value="C:photosystem I"/>
    <property type="evidence" value="ECO:0007669"/>
    <property type="project" value="UniProtKB-KW"/>
</dbReference>
<feature type="binding site" description="axial binding residue" evidence="6">
    <location>
        <position position="146"/>
    </location>
    <ligand>
        <name>chlorophyll b</name>
        <dbReference type="ChEBI" id="CHEBI:61721"/>
        <label>1</label>
    </ligand>
    <ligandPart>
        <name>Mg</name>
        <dbReference type="ChEBI" id="CHEBI:25107"/>
    </ligandPart>
</feature>
<dbReference type="GO" id="GO:0009523">
    <property type="term" value="C:photosystem II"/>
    <property type="evidence" value="ECO:0007669"/>
    <property type="project" value="UniProtKB-KW"/>
</dbReference>
<organism evidence="8">
    <name type="scientific">Ostreococcus tauri</name>
    <name type="common">Marine green alga</name>
    <dbReference type="NCBI Taxonomy" id="70448"/>
    <lineage>
        <taxon>Eukaryota</taxon>
        <taxon>Viridiplantae</taxon>
        <taxon>Chlorophyta</taxon>
        <taxon>Mamiellophyceae</taxon>
        <taxon>Mamiellales</taxon>
        <taxon>Bathycoccaceae</taxon>
        <taxon>Ostreococcus</taxon>
    </lineage>
</organism>
<evidence type="ECO:0000256" key="3">
    <source>
        <dbReference type="ARBA" id="ARBA00022531"/>
    </source>
</evidence>
<feature type="binding site" evidence="6">
    <location>
        <position position="181"/>
    </location>
    <ligand>
        <name>chlorophyll a</name>
        <dbReference type="ChEBI" id="CHEBI:58416"/>
        <label>1</label>
    </ligand>
</feature>
<dbReference type="Gene3D" id="1.10.3460.10">
    <property type="entry name" value="Chlorophyll a/b binding protein domain"/>
    <property type="match status" value="1"/>
</dbReference>
<keyword evidence="7" id="KW-0604">Photosystem II</keyword>
<dbReference type="PANTHER" id="PTHR21649">
    <property type="entry name" value="CHLOROPHYLL A/B BINDING PROTEIN"/>
    <property type="match status" value="1"/>
</dbReference>
<dbReference type="GO" id="GO:0009765">
    <property type="term" value="P:photosynthesis, light harvesting"/>
    <property type="evidence" value="ECO:0007669"/>
    <property type="project" value="InterPro"/>
</dbReference>